<dbReference type="Proteomes" id="UP000069620">
    <property type="component" value="Unassembled WGS sequence"/>
</dbReference>
<dbReference type="EMBL" id="BCSX01000023">
    <property type="protein sequence ID" value="GAS88424.1"/>
    <property type="molecule type" value="Genomic_DNA"/>
</dbReference>
<dbReference type="RefSeq" id="WP_063979610.1">
    <property type="nucleotide sequence ID" value="NZ_JACKTM010000045.1"/>
</dbReference>
<dbReference type="STRING" id="146020.RMCB_2520"/>
<dbReference type="OrthoDB" id="4614783at2"/>
<comment type="caution">
    <text evidence="2">The sequence shown here is derived from an EMBL/GenBank/DDBJ whole genome shotgun (WGS) entry which is preliminary data.</text>
</comment>
<evidence type="ECO:0000313" key="3">
    <source>
        <dbReference type="Proteomes" id="UP000069620"/>
    </source>
</evidence>
<reference evidence="3" key="2">
    <citation type="submission" date="2016-02" db="EMBL/GenBank/DDBJ databases">
        <title>Draft genome sequence of five rapidly growing Mycobacterium species.</title>
        <authorList>
            <person name="Katahira K."/>
            <person name="Gotou Y."/>
            <person name="Iida K."/>
            <person name="Ogura Y."/>
            <person name="Hayashi T."/>
        </authorList>
    </citation>
    <scope>NUCLEOTIDE SEQUENCE [LARGE SCALE GENOMIC DNA]</scope>
    <source>
        <strain evidence="3">JCM15654</strain>
    </source>
</reference>
<dbReference type="InterPro" id="IPR006016">
    <property type="entry name" value="UspA"/>
</dbReference>
<evidence type="ECO:0000259" key="1">
    <source>
        <dbReference type="Pfam" id="PF00582"/>
    </source>
</evidence>
<dbReference type="InterPro" id="IPR014729">
    <property type="entry name" value="Rossmann-like_a/b/a_fold"/>
</dbReference>
<dbReference type="SUPFAM" id="SSF52402">
    <property type="entry name" value="Adenine nucleotide alpha hydrolases-like"/>
    <property type="match status" value="1"/>
</dbReference>
<dbReference type="Pfam" id="PF00582">
    <property type="entry name" value="Usp"/>
    <property type="match status" value="1"/>
</dbReference>
<feature type="domain" description="UspA" evidence="1">
    <location>
        <begin position="11"/>
        <end position="142"/>
    </location>
</feature>
<dbReference type="Gene3D" id="3.40.50.620">
    <property type="entry name" value="HUPs"/>
    <property type="match status" value="1"/>
</dbReference>
<proteinExistence type="predicted"/>
<protein>
    <submittedName>
        <fullName evidence="2">UspA domain-containing protein</fullName>
    </submittedName>
</protein>
<name>A0A100VYR2_9MYCO</name>
<accession>A0A100VYR2</accession>
<gene>
    <name evidence="2" type="ORF">RMCB_2520</name>
</gene>
<evidence type="ECO:0000313" key="2">
    <source>
        <dbReference type="EMBL" id="GAS88424.1"/>
    </source>
</evidence>
<keyword evidence="3" id="KW-1185">Reference proteome</keyword>
<reference evidence="3" key="1">
    <citation type="journal article" date="2016" name="Genome Announc.">
        <title>Draft Genome Sequences of Five Rapidly Growing Mycobacterium Species, M. thermoresistibile, M. fortuitum subsp. acetamidolyticum, M. canariasense, M. brisbanense, and M. novocastrense.</title>
        <authorList>
            <person name="Katahira K."/>
            <person name="Ogura Y."/>
            <person name="Gotoh Y."/>
            <person name="Hayashi T."/>
        </authorList>
    </citation>
    <scope>NUCLEOTIDE SEQUENCE [LARGE SCALE GENOMIC DNA]</scope>
    <source>
        <strain evidence="3">JCM15654</strain>
    </source>
</reference>
<dbReference type="AlphaFoldDB" id="A0A100VYR2"/>
<organism evidence="2 3">
    <name type="scientific">Mycolicibacterium brisbanense</name>
    <dbReference type="NCBI Taxonomy" id="146020"/>
    <lineage>
        <taxon>Bacteria</taxon>
        <taxon>Bacillati</taxon>
        <taxon>Actinomycetota</taxon>
        <taxon>Actinomycetes</taxon>
        <taxon>Mycobacteriales</taxon>
        <taxon>Mycobacteriaceae</taxon>
        <taxon>Mycolicibacterium</taxon>
    </lineage>
</organism>
<sequence>MTSTPRSSPGIVVGIDGSRCALNAALWATDEAVSRNVPLRLIYVVEPRNGDGFDGQEASRDLARADIAIRQARIALESTEKPVKIEWAVLHGEPAAVLLTASESADMLCVGSFGLTHAVGDQRPGSTAMALPAAAACPVAVIGSDCGPYITASQPGGASAADGDDHPGDPIQLLIVGQQGNETRGATRPMFVCP</sequence>